<evidence type="ECO:0000313" key="2">
    <source>
        <dbReference type="EMBL" id="GAA4309882.1"/>
    </source>
</evidence>
<dbReference type="InterPro" id="IPR029052">
    <property type="entry name" value="Metallo-depent_PP-like"/>
</dbReference>
<proteinExistence type="predicted"/>
<dbReference type="SUPFAM" id="SSF56300">
    <property type="entry name" value="Metallo-dependent phosphatases"/>
    <property type="match status" value="1"/>
</dbReference>
<reference evidence="3" key="1">
    <citation type="journal article" date="2019" name="Int. J. Syst. Evol. Microbiol.">
        <title>The Global Catalogue of Microorganisms (GCM) 10K type strain sequencing project: providing services to taxonomists for standard genome sequencing and annotation.</title>
        <authorList>
            <consortium name="The Broad Institute Genomics Platform"/>
            <consortium name="The Broad Institute Genome Sequencing Center for Infectious Disease"/>
            <person name="Wu L."/>
            <person name="Ma J."/>
        </authorList>
    </citation>
    <scope>NUCLEOTIDE SEQUENCE [LARGE SCALE GENOMIC DNA]</scope>
    <source>
        <strain evidence="3">JCM 17664</strain>
    </source>
</reference>
<dbReference type="Gene3D" id="1.50.10.20">
    <property type="match status" value="1"/>
</dbReference>
<dbReference type="InterPro" id="IPR008928">
    <property type="entry name" value="6-hairpin_glycosidase_sf"/>
</dbReference>
<dbReference type="Pfam" id="PF00149">
    <property type="entry name" value="Metallophos"/>
    <property type="match status" value="1"/>
</dbReference>
<dbReference type="Proteomes" id="UP001501207">
    <property type="component" value="Unassembled WGS sequence"/>
</dbReference>
<dbReference type="Gene3D" id="3.60.21.10">
    <property type="match status" value="1"/>
</dbReference>
<comment type="caution">
    <text evidence="2">The sequence shown here is derived from an EMBL/GenBank/DDBJ whole genome shotgun (WGS) entry which is preliminary data.</text>
</comment>
<organism evidence="2 3">
    <name type="scientific">Compostibacter hankyongensis</name>
    <dbReference type="NCBI Taxonomy" id="1007089"/>
    <lineage>
        <taxon>Bacteria</taxon>
        <taxon>Pseudomonadati</taxon>
        <taxon>Bacteroidota</taxon>
        <taxon>Chitinophagia</taxon>
        <taxon>Chitinophagales</taxon>
        <taxon>Chitinophagaceae</taxon>
        <taxon>Compostibacter</taxon>
    </lineage>
</organism>
<dbReference type="InterPro" id="IPR004843">
    <property type="entry name" value="Calcineurin-like_PHP"/>
</dbReference>
<protein>
    <recommendedName>
        <fullName evidence="1">Calcineurin-like phosphoesterase domain-containing protein</fullName>
    </recommendedName>
</protein>
<accession>A0ABP8FS83</accession>
<dbReference type="Pfam" id="PF03663">
    <property type="entry name" value="Glyco_hydro_76"/>
    <property type="match status" value="1"/>
</dbReference>
<name>A0ABP8FS83_9BACT</name>
<dbReference type="PANTHER" id="PTHR47791:SF4">
    <property type="entry name" value="(PUTATIVE SECRETED PROTEIN)-RELATED"/>
    <property type="match status" value="1"/>
</dbReference>
<evidence type="ECO:0000313" key="3">
    <source>
        <dbReference type="Proteomes" id="UP001501207"/>
    </source>
</evidence>
<feature type="domain" description="Calcineurin-like phosphoesterase" evidence="1">
    <location>
        <begin position="366"/>
        <end position="599"/>
    </location>
</feature>
<dbReference type="SUPFAM" id="SSF48208">
    <property type="entry name" value="Six-hairpin glycosidases"/>
    <property type="match status" value="1"/>
</dbReference>
<dbReference type="InterPro" id="IPR005198">
    <property type="entry name" value="Glyco_hydro_76"/>
</dbReference>
<dbReference type="InterPro" id="IPR053169">
    <property type="entry name" value="MUG_Protein"/>
</dbReference>
<gene>
    <name evidence="2" type="ORF">GCM10023143_17990</name>
</gene>
<sequence length="651" mass="73206">MLLAVVSAGRAQTTGTGQPGSYRQTEQSLQAAIEKNFFDAQTGFYREHMRPEKKDNKFSYLWPLCGLLQADNEIERLGAGSGLVDRTLGIIQQYYSPESPAPGFDSYVVKDGGGARFYDDNQWIGIAALDAYRRTGKINYLDVGKQVYRFMMTGFDTKAGGGLYWEEGNRKTKNTCSNGPGILVALQLYQATQDKKYLDTALLLYGWVNRSLQAPSGLYYDNLNLTTGKADRHLYAYNSGTMLQANVYLYTLTKEQQYLERAVRIADSSSAYFCADGKLRDGYWFSAVLLRAYQHLLQVYPDPQYVRRFAACVDDALQEDRHSSGLMGKPNPSDLVNQSGMLEILARLAFLEKQHYLGGLAGTPLFRFGVIADVQYADQDNAGTRHYRSSLRKLGEAVDTMNAAGVDFVLSLGDFIDKGFESFAPLNKITDRLKMPLYHVLGNHDFNIGEEQSKKIFGINTGGGQTKKMFRTLGLKHPYYAFEKGGWRFIELDAGDVSLFGNPEGSEKYRQASAILQKLKAEKAVNAENWNGALGSEQLRWLKEQLDLAVRKGERVILTCHMPLYPDKGRDVLWESSEVARLIEPYKNVMAYLNGHVHVSQYFLRGGVNYVSFKGMVEQEDQAFAIVSVYPDHLEIKGFGKEHSWVLRNAH</sequence>
<dbReference type="EMBL" id="BAABFN010000004">
    <property type="protein sequence ID" value="GAA4309882.1"/>
    <property type="molecule type" value="Genomic_DNA"/>
</dbReference>
<keyword evidence="3" id="KW-1185">Reference proteome</keyword>
<evidence type="ECO:0000259" key="1">
    <source>
        <dbReference type="Pfam" id="PF00149"/>
    </source>
</evidence>
<dbReference type="PANTHER" id="PTHR47791">
    <property type="entry name" value="MEIOTICALLY UP-REGULATED GENE 191 PROTEIN"/>
    <property type="match status" value="1"/>
</dbReference>